<dbReference type="InterPro" id="IPR012338">
    <property type="entry name" value="Beta-lactam/transpept-like"/>
</dbReference>
<organism evidence="22 23">
    <name type="scientific">Microbacter margulisiae</name>
    <dbReference type="NCBI Taxonomy" id="1350067"/>
    <lineage>
        <taxon>Bacteria</taxon>
        <taxon>Pseudomonadati</taxon>
        <taxon>Bacteroidota</taxon>
        <taxon>Bacteroidia</taxon>
        <taxon>Bacteroidales</taxon>
        <taxon>Porphyromonadaceae</taxon>
        <taxon>Microbacter</taxon>
    </lineage>
</organism>
<keyword evidence="19" id="KW-0812">Transmembrane</keyword>
<keyword evidence="7" id="KW-0645">Protease</keyword>
<gene>
    <name evidence="22" type="ORF">FHX64_000823</name>
</gene>
<evidence type="ECO:0000256" key="15">
    <source>
        <dbReference type="ARBA" id="ARBA00023316"/>
    </source>
</evidence>
<sequence>MAKKAISSGTKKWVKAFWITFVGFIFMIVMIFIAIANGWIGYLPPISELQNPNNRFASEIYSSDMKLLGSFSLSQGNRLAESYQHLSPNIINALVATEDVRFYEHSGIDGWALARSIILRGIFQIKSAGGASTLTQQLAKQLYSPPATNIFTRALQKPIEWVIAVKLERLYTKEEILNMYLNQFDFLNNAVGIKSAAHVYFNTTPDKLTIDQAAMLVGMCKNPAFFNPLRNKERALGRRNTVLQQMYKDNMLSRAQLESLSAQPLGIKYERVDHKLGEAPYFREYLREIMTADKPVKSDYASWENQQYIDDSIAWATNPLYGFCHKYKKPDGSYYNLYTDGLKIYTTIDSRMQHYAEEAVHEQMTSLQAKFFKEKKGRPYAPFSHMLTQKEITDIMNRSMRLSDRYRKMKLEGYSSAEIHQAFNTKIPMQVFSYRGTIDTVMSPLDSIRYIKYFLRCGFLSMDPLNGHVKAYVGGPDFSMFQYDMATAGRRQVGSTVKPFLYSLAMEEGFWPCSQMMNDTITFALGNGQFWTPRNDNNNRRGEMVSLKWGLAQSNNWVTAHLMRNFTPMAMVHMMRAFGIQGYIPPVWSLCVGPVGVSVQEMVSAYTAFANQGIRVNPIYVTRIEDSNGNVIASFSPRTSEVFNELTAYKMLTMLRAVVDGGTASRLRYQYGFKGQLGGKTGTTQNNSDGWFIGFTPSLVTGVWVGGEDRAVHFDYLSEGQGASMALPIWALYMKKVFADPSLGYSENETFNIPSSFDPNAGCGGVEPASDNSQSPPPTETY</sequence>
<evidence type="ECO:0000256" key="11">
    <source>
        <dbReference type="ARBA" id="ARBA00022960"/>
    </source>
</evidence>
<dbReference type="InterPro" id="IPR036950">
    <property type="entry name" value="PBP_transglycosylase"/>
</dbReference>
<dbReference type="SUPFAM" id="SSF53955">
    <property type="entry name" value="Lysozyme-like"/>
    <property type="match status" value="1"/>
</dbReference>
<dbReference type="InterPro" id="IPR001264">
    <property type="entry name" value="Glyco_trans_51"/>
</dbReference>
<evidence type="ECO:0000256" key="16">
    <source>
        <dbReference type="ARBA" id="ARBA00034000"/>
    </source>
</evidence>
<evidence type="ECO:0000313" key="23">
    <source>
        <dbReference type="Proteomes" id="UP000544222"/>
    </source>
</evidence>
<accession>A0A7W5DPZ5</accession>
<dbReference type="RefSeq" id="WP_425487952.1">
    <property type="nucleotide sequence ID" value="NZ_JACHYB010000001.1"/>
</dbReference>
<keyword evidence="13 19" id="KW-0472">Membrane</keyword>
<evidence type="ECO:0000256" key="1">
    <source>
        <dbReference type="ARBA" id="ARBA00004236"/>
    </source>
</evidence>
<evidence type="ECO:0000259" key="20">
    <source>
        <dbReference type="Pfam" id="PF00905"/>
    </source>
</evidence>
<comment type="subcellular location">
    <subcellularLocation>
        <location evidence="1">Cell membrane</location>
    </subcellularLocation>
</comment>
<dbReference type="SUPFAM" id="SSF56601">
    <property type="entry name" value="beta-lactamase/transpeptidase-like"/>
    <property type="match status" value="1"/>
</dbReference>
<dbReference type="GO" id="GO:0005886">
    <property type="term" value="C:plasma membrane"/>
    <property type="evidence" value="ECO:0007669"/>
    <property type="project" value="UniProtKB-SubCell"/>
</dbReference>
<dbReference type="GO" id="GO:0071555">
    <property type="term" value="P:cell wall organization"/>
    <property type="evidence" value="ECO:0007669"/>
    <property type="project" value="UniProtKB-KW"/>
</dbReference>
<dbReference type="GO" id="GO:0008360">
    <property type="term" value="P:regulation of cell shape"/>
    <property type="evidence" value="ECO:0007669"/>
    <property type="project" value="UniProtKB-KW"/>
</dbReference>
<keyword evidence="19" id="KW-1133">Transmembrane helix</keyword>
<feature type="transmembrane region" description="Helical" evidence="19">
    <location>
        <begin position="16"/>
        <end position="42"/>
    </location>
</feature>
<feature type="region of interest" description="Disordered" evidence="18">
    <location>
        <begin position="756"/>
        <end position="782"/>
    </location>
</feature>
<keyword evidence="8 22" id="KW-0328">Glycosyltransferase</keyword>
<dbReference type="GO" id="GO:0009252">
    <property type="term" value="P:peptidoglycan biosynthetic process"/>
    <property type="evidence" value="ECO:0007669"/>
    <property type="project" value="UniProtKB-KW"/>
</dbReference>
<evidence type="ECO:0000256" key="14">
    <source>
        <dbReference type="ARBA" id="ARBA00023268"/>
    </source>
</evidence>
<dbReference type="PANTHER" id="PTHR32282:SF11">
    <property type="entry name" value="PENICILLIN-BINDING PROTEIN 1B"/>
    <property type="match status" value="1"/>
</dbReference>
<comment type="similarity">
    <text evidence="4">In the N-terminal section; belongs to the glycosyltransferase 51 family.</text>
</comment>
<evidence type="ECO:0000256" key="6">
    <source>
        <dbReference type="ARBA" id="ARBA00022645"/>
    </source>
</evidence>
<keyword evidence="5" id="KW-1003">Cell membrane</keyword>
<evidence type="ECO:0000256" key="3">
    <source>
        <dbReference type="ARBA" id="ARBA00007090"/>
    </source>
</evidence>
<dbReference type="GO" id="GO:0009002">
    <property type="term" value="F:serine-type D-Ala-D-Ala carboxypeptidase activity"/>
    <property type="evidence" value="ECO:0007669"/>
    <property type="project" value="UniProtKB-EC"/>
</dbReference>
<keyword evidence="11" id="KW-0133">Cell shape</keyword>
<evidence type="ECO:0000256" key="18">
    <source>
        <dbReference type="SAM" id="MobiDB-lite"/>
    </source>
</evidence>
<evidence type="ECO:0000256" key="17">
    <source>
        <dbReference type="ARBA" id="ARBA00049902"/>
    </source>
</evidence>
<feature type="domain" description="Penicillin-binding protein transpeptidase" evidence="20">
    <location>
        <begin position="460"/>
        <end position="698"/>
    </location>
</feature>
<dbReference type="Gene3D" id="3.40.710.10">
    <property type="entry name" value="DD-peptidase/beta-lactamase superfamily"/>
    <property type="match status" value="2"/>
</dbReference>
<dbReference type="AlphaFoldDB" id="A0A7W5DPZ5"/>
<evidence type="ECO:0000256" key="10">
    <source>
        <dbReference type="ARBA" id="ARBA00022801"/>
    </source>
</evidence>
<dbReference type="EMBL" id="JACHYB010000001">
    <property type="protein sequence ID" value="MBB3186660.1"/>
    <property type="molecule type" value="Genomic_DNA"/>
</dbReference>
<comment type="similarity">
    <text evidence="3">In the C-terminal section; belongs to the transpeptidase family.</text>
</comment>
<keyword evidence="10 22" id="KW-0378">Hydrolase</keyword>
<dbReference type="GO" id="GO:0030288">
    <property type="term" value="C:outer membrane-bounded periplasmic space"/>
    <property type="evidence" value="ECO:0007669"/>
    <property type="project" value="TreeGrafter"/>
</dbReference>
<evidence type="ECO:0000313" key="22">
    <source>
        <dbReference type="EMBL" id="MBB3186660.1"/>
    </source>
</evidence>
<dbReference type="PANTHER" id="PTHR32282">
    <property type="entry name" value="BINDING PROTEIN TRANSPEPTIDASE, PUTATIVE-RELATED"/>
    <property type="match status" value="1"/>
</dbReference>
<dbReference type="EC" id="3.4.-.-" evidence="22"/>
<dbReference type="InterPro" id="IPR023346">
    <property type="entry name" value="Lysozyme-like_dom_sf"/>
</dbReference>
<evidence type="ECO:0000256" key="7">
    <source>
        <dbReference type="ARBA" id="ARBA00022670"/>
    </source>
</evidence>
<keyword evidence="12" id="KW-0573">Peptidoglycan synthesis</keyword>
<comment type="pathway">
    <text evidence="2">Cell wall biogenesis; peptidoglycan biosynthesis.</text>
</comment>
<dbReference type="GO" id="GO:0006508">
    <property type="term" value="P:proteolysis"/>
    <property type="evidence" value="ECO:0007669"/>
    <property type="project" value="UniProtKB-KW"/>
</dbReference>
<dbReference type="InterPro" id="IPR001460">
    <property type="entry name" value="PCN-bd_Tpept"/>
</dbReference>
<dbReference type="Gene3D" id="1.10.3810.10">
    <property type="entry name" value="Biosynthetic peptidoglycan transglycosylase-like"/>
    <property type="match status" value="1"/>
</dbReference>
<dbReference type="EC" id="2.4.1.-" evidence="22"/>
<keyword evidence="15" id="KW-0961">Cell wall biogenesis/degradation</keyword>
<feature type="domain" description="Glycosyl transferase family 51" evidence="21">
    <location>
        <begin position="68"/>
        <end position="246"/>
    </location>
</feature>
<keyword evidence="14" id="KW-0511">Multifunctional enzyme</keyword>
<evidence type="ECO:0000256" key="8">
    <source>
        <dbReference type="ARBA" id="ARBA00022676"/>
    </source>
</evidence>
<comment type="catalytic activity">
    <reaction evidence="17">
        <text>[GlcNAc-(1-&gt;4)-Mur2Ac(oyl-L-Ala-gamma-D-Glu-L-Lys-D-Ala-D-Ala)](n)-di-trans,octa-cis-undecaprenyl diphosphate + beta-D-GlcNAc-(1-&gt;4)-Mur2Ac(oyl-L-Ala-gamma-D-Glu-L-Lys-D-Ala-D-Ala)-di-trans,octa-cis-undecaprenyl diphosphate = [GlcNAc-(1-&gt;4)-Mur2Ac(oyl-L-Ala-gamma-D-Glu-L-Lys-D-Ala-D-Ala)](n+1)-di-trans,octa-cis-undecaprenyl diphosphate + di-trans,octa-cis-undecaprenyl diphosphate + H(+)</text>
        <dbReference type="Rhea" id="RHEA:23708"/>
        <dbReference type="Rhea" id="RHEA-COMP:9602"/>
        <dbReference type="Rhea" id="RHEA-COMP:9603"/>
        <dbReference type="ChEBI" id="CHEBI:15378"/>
        <dbReference type="ChEBI" id="CHEBI:58405"/>
        <dbReference type="ChEBI" id="CHEBI:60033"/>
        <dbReference type="ChEBI" id="CHEBI:78435"/>
        <dbReference type="EC" id="2.4.99.28"/>
    </reaction>
</comment>
<dbReference type="GO" id="GO:0008955">
    <property type="term" value="F:peptidoglycan glycosyltransferase activity"/>
    <property type="evidence" value="ECO:0007669"/>
    <property type="project" value="UniProtKB-EC"/>
</dbReference>
<keyword evidence="6" id="KW-0121">Carboxypeptidase</keyword>
<evidence type="ECO:0000256" key="2">
    <source>
        <dbReference type="ARBA" id="ARBA00004752"/>
    </source>
</evidence>
<evidence type="ECO:0000259" key="21">
    <source>
        <dbReference type="Pfam" id="PF00912"/>
    </source>
</evidence>
<comment type="caution">
    <text evidence="22">The sequence shown here is derived from an EMBL/GenBank/DDBJ whole genome shotgun (WGS) entry which is preliminary data.</text>
</comment>
<dbReference type="Pfam" id="PF00912">
    <property type="entry name" value="Transgly"/>
    <property type="match status" value="1"/>
</dbReference>
<evidence type="ECO:0000256" key="4">
    <source>
        <dbReference type="ARBA" id="ARBA00007739"/>
    </source>
</evidence>
<evidence type="ECO:0000256" key="9">
    <source>
        <dbReference type="ARBA" id="ARBA00022679"/>
    </source>
</evidence>
<evidence type="ECO:0000256" key="19">
    <source>
        <dbReference type="SAM" id="Phobius"/>
    </source>
</evidence>
<reference evidence="22 23" key="1">
    <citation type="submission" date="2020-08" db="EMBL/GenBank/DDBJ databases">
        <title>Genomic Encyclopedia of Type Strains, Phase IV (KMG-IV): sequencing the most valuable type-strain genomes for metagenomic binning, comparative biology and taxonomic classification.</title>
        <authorList>
            <person name="Goeker M."/>
        </authorList>
    </citation>
    <scope>NUCLEOTIDE SEQUENCE [LARGE SCALE GENOMIC DNA]</scope>
    <source>
        <strain evidence="22 23">DSM 27471</strain>
    </source>
</reference>
<proteinExistence type="inferred from homology"/>
<evidence type="ECO:0000256" key="13">
    <source>
        <dbReference type="ARBA" id="ARBA00023136"/>
    </source>
</evidence>
<protein>
    <submittedName>
        <fullName evidence="22">Penicillin-binding protein 1A</fullName>
        <ecNumber evidence="22">2.4.1.-</ecNumber>
        <ecNumber evidence="22">3.4.-.-</ecNumber>
    </submittedName>
</protein>
<dbReference type="Pfam" id="PF00905">
    <property type="entry name" value="Transpeptidase"/>
    <property type="match status" value="1"/>
</dbReference>
<comment type="catalytic activity">
    <reaction evidence="16">
        <text>Preferential cleavage: (Ac)2-L-Lys-D-Ala-|-D-Ala. Also transpeptidation of peptidyl-alanyl moieties that are N-acyl substituents of D-alanine.</text>
        <dbReference type="EC" id="3.4.16.4"/>
    </reaction>
</comment>
<evidence type="ECO:0000256" key="5">
    <source>
        <dbReference type="ARBA" id="ARBA00022475"/>
    </source>
</evidence>
<evidence type="ECO:0000256" key="12">
    <source>
        <dbReference type="ARBA" id="ARBA00022984"/>
    </source>
</evidence>
<keyword evidence="9 22" id="KW-0808">Transferase</keyword>
<dbReference type="Proteomes" id="UP000544222">
    <property type="component" value="Unassembled WGS sequence"/>
</dbReference>
<name>A0A7W5DPZ5_9PORP</name>
<dbReference type="InterPro" id="IPR050396">
    <property type="entry name" value="Glycosyltr_51/Transpeptidase"/>
</dbReference>
<dbReference type="GO" id="GO:0008658">
    <property type="term" value="F:penicillin binding"/>
    <property type="evidence" value="ECO:0007669"/>
    <property type="project" value="InterPro"/>
</dbReference>
<keyword evidence="23" id="KW-1185">Reference proteome</keyword>